<protein>
    <submittedName>
        <fullName evidence="1">Uncharacterized protein</fullName>
    </submittedName>
</protein>
<organism evidence="1 2">
    <name type="scientific">Trifolium medium</name>
    <dbReference type="NCBI Taxonomy" id="97028"/>
    <lineage>
        <taxon>Eukaryota</taxon>
        <taxon>Viridiplantae</taxon>
        <taxon>Streptophyta</taxon>
        <taxon>Embryophyta</taxon>
        <taxon>Tracheophyta</taxon>
        <taxon>Spermatophyta</taxon>
        <taxon>Magnoliopsida</taxon>
        <taxon>eudicotyledons</taxon>
        <taxon>Gunneridae</taxon>
        <taxon>Pentapetalae</taxon>
        <taxon>rosids</taxon>
        <taxon>fabids</taxon>
        <taxon>Fabales</taxon>
        <taxon>Fabaceae</taxon>
        <taxon>Papilionoideae</taxon>
        <taxon>50 kb inversion clade</taxon>
        <taxon>NPAAA clade</taxon>
        <taxon>Hologalegina</taxon>
        <taxon>IRL clade</taxon>
        <taxon>Trifolieae</taxon>
        <taxon>Trifolium</taxon>
    </lineage>
</organism>
<dbReference type="Proteomes" id="UP000265520">
    <property type="component" value="Unassembled WGS sequence"/>
</dbReference>
<evidence type="ECO:0000313" key="2">
    <source>
        <dbReference type="Proteomes" id="UP000265520"/>
    </source>
</evidence>
<keyword evidence="2" id="KW-1185">Reference proteome</keyword>
<name>A0A392T4F2_9FABA</name>
<sequence length="39" mass="4091">MASRLLAALSKTTNVLTGKSTVTSGVCNVYLLGVLHRSQ</sequence>
<feature type="non-terminal residue" evidence="1">
    <location>
        <position position="39"/>
    </location>
</feature>
<accession>A0A392T4F2</accession>
<proteinExistence type="predicted"/>
<evidence type="ECO:0000313" key="1">
    <source>
        <dbReference type="EMBL" id="MCI55642.1"/>
    </source>
</evidence>
<dbReference type="EMBL" id="LXQA010499550">
    <property type="protein sequence ID" value="MCI55642.1"/>
    <property type="molecule type" value="Genomic_DNA"/>
</dbReference>
<dbReference type="AlphaFoldDB" id="A0A392T4F2"/>
<reference evidence="1 2" key="1">
    <citation type="journal article" date="2018" name="Front. Plant Sci.">
        <title>Red Clover (Trifolium pratense) and Zigzag Clover (T. medium) - A Picture of Genomic Similarities and Differences.</title>
        <authorList>
            <person name="Dluhosova J."/>
            <person name="Istvanek J."/>
            <person name="Nedelnik J."/>
            <person name="Repkova J."/>
        </authorList>
    </citation>
    <scope>NUCLEOTIDE SEQUENCE [LARGE SCALE GENOMIC DNA]</scope>
    <source>
        <strain evidence="2">cv. 10/8</strain>
        <tissue evidence="1">Leaf</tissue>
    </source>
</reference>
<comment type="caution">
    <text evidence="1">The sequence shown here is derived from an EMBL/GenBank/DDBJ whole genome shotgun (WGS) entry which is preliminary data.</text>
</comment>